<evidence type="ECO:0000313" key="2">
    <source>
        <dbReference type="EMBL" id="SPE25450.1"/>
    </source>
</evidence>
<accession>A0A2N9LQD8</accession>
<dbReference type="SUPFAM" id="SSF53649">
    <property type="entry name" value="Alkaline phosphatase-like"/>
    <property type="match status" value="1"/>
</dbReference>
<dbReference type="GO" id="GO:0009395">
    <property type="term" value="P:phospholipid catabolic process"/>
    <property type="evidence" value="ECO:0007669"/>
    <property type="project" value="TreeGrafter"/>
</dbReference>
<dbReference type="Gene3D" id="2.60.40.1080">
    <property type="match status" value="1"/>
</dbReference>
<keyword evidence="1" id="KW-0378">Hydrolase</keyword>
<organism evidence="2 3">
    <name type="scientific">Candidatus Sulfuritelmatomonas gaucii</name>
    <dbReference type="NCBI Taxonomy" id="2043161"/>
    <lineage>
        <taxon>Bacteria</taxon>
        <taxon>Pseudomonadati</taxon>
        <taxon>Acidobacteriota</taxon>
        <taxon>Terriglobia</taxon>
        <taxon>Terriglobales</taxon>
        <taxon>Acidobacteriaceae</taxon>
        <taxon>Candidatus Sulfuritelmatomonas</taxon>
    </lineage>
</organism>
<dbReference type="GO" id="GO:0016788">
    <property type="term" value="F:hydrolase activity, acting on ester bonds"/>
    <property type="evidence" value="ECO:0007669"/>
    <property type="project" value="InterPro"/>
</dbReference>
<evidence type="ECO:0000256" key="1">
    <source>
        <dbReference type="ARBA" id="ARBA00022801"/>
    </source>
</evidence>
<dbReference type="InterPro" id="IPR007312">
    <property type="entry name" value="Phosphoesterase"/>
</dbReference>
<proteinExistence type="predicted"/>
<protein>
    <submittedName>
        <fullName evidence="2">Phosphoesterase (Modular protein)</fullName>
    </submittedName>
</protein>
<name>A0A2N9LQD8_9BACT</name>
<dbReference type="InterPro" id="IPR017850">
    <property type="entry name" value="Alkaline_phosphatase_core_sf"/>
</dbReference>
<dbReference type="Pfam" id="PF04185">
    <property type="entry name" value="Phosphoesterase"/>
    <property type="match status" value="1"/>
</dbReference>
<dbReference type="Gene3D" id="3.40.720.10">
    <property type="entry name" value="Alkaline Phosphatase, subunit A"/>
    <property type="match status" value="1"/>
</dbReference>
<dbReference type="EMBL" id="OKRB01000108">
    <property type="protein sequence ID" value="SPE25450.1"/>
    <property type="molecule type" value="Genomic_DNA"/>
</dbReference>
<evidence type="ECO:0000313" key="3">
    <source>
        <dbReference type="Proteomes" id="UP000239735"/>
    </source>
</evidence>
<reference evidence="3" key="1">
    <citation type="submission" date="2018-02" db="EMBL/GenBank/DDBJ databases">
        <authorList>
            <person name="Hausmann B."/>
        </authorList>
    </citation>
    <scope>NUCLEOTIDE SEQUENCE [LARGE SCALE GENOMIC DNA]</scope>
    <source>
        <strain evidence="3">Peat soil MAG SbA5</strain>
    </source>
</reference>
<dbReference type="AlphaFoldDB" id="A0A2N9LQD8"/>
<dbReference type="Proteomes" id="UP000239735">
    <property type="component" value="Unassembled WGS sequence"/>
</dbReference>
<sequence length="393" mass="40607">MNARDDIRGRSVAWVFAASTILLCCAACGGSQHIATSVASTVSSVSVSCAPASIAPGATSQCSATLQGSGSANLAVTWSASAGSISSSGVFTGPASPGQVTVTATSVQDGTVSGTAAVTVAFMIPPSKHVVMVLEENQSYSTVAGNTTDWPYLNALIGKGALPTNYYADTHPSIGNYFMLTTGQILTNDDSSTQVWNVDNIARRMLAAGVSFRVYAEGITQGYVGGDTGLYVIHHNPFAMLSDVAGNAQVAGQTIWPFSQFAADVAANTLPEFSFIVPNVDDDAHDGTPLEADTWLQANVVAPLSSTAAFQAGGDGILIMDFDESLDRDTAYGGGHVAPVLWGPDVKAGYQQTSATIYQHESMLLTVMDALGLTNPPGATANAPPMGEFFVQK</sequence>
<dbReference type="PANTHER" id="PTHR31956:SF8">
    <property type="entry name" value="ACID PHOSPHATASE PHOA (AFU_ORTHOLOGUE AFUA_1G03570)"/>
    <property type="match status" value="1"/>
</dbReference>
<dbReference type="OrthoDB" id="345880at2"/>
<dbReference type="PANTHER" id="PTHR31956">
    <property type="entry name" value="NON-SPECIFIC PHOSPHOLIPASE C4-RELATED"/>
    <property type="match status" value="1"/>
</dbReference>
<gene>
    <name evidence="2" type="ORF">SBA5_50039</name>
</gene>